<dbReference type="EMBL" id="CP021780">
    <property type="protein sequence ID" value="ASA24787.1"/>
    <property type="molecule type" value="Genomic_DNA"/>
</dbReference>
<keyword evidence="2" id="KW-1185">Reference proteome</keyword>
<dbReference type="Proteomes" id="UP000249890">
    <property type="component" value="Chromosome"/>
</dbReference>
<evidence type="ECO:0000313" key="1">
    <source>
        <dbReference type="EMBL" id="ASA24787.1"/>
    </source>
</evidence>
<evidence type="ECO:0000313" key="2">
    <source>
        <dbReference type="Proteomes" id="UP000249890"/>
    </source>
</evidence>
<organism evidence="1 2">
    <name type="scientific">Paenibacillus donghaensis</name>
    <dbReference type="NCBI Taxonomy" id="414771"/>
    <lineage>
        <taxon>Bacteria</taxon>
        <taxon>Bacillati</taxon>
        <taxon>Bacillota</taxon>
        <taxon>Bacilli</taxon>
        <taxon>Bacillales</taxon>
        <taxon>Paenibacillaceae</taxon>
        <taxon>Paenibacillus</taxon>
    </lineage>
</organism>
<dbReference type="RefSeq" id="WP_087918755.1">
    <property type="nucleotide sequence ID" value="NZ_CP021780.1"/>
</dbReference>
<sequence length="87" mass="9614">MIKSGKIFFKSMAVIAVLLLTFAAPTKVTFAKEVLTVPEPTSISILPTETSADYLSDVKEMLILMLLLTPEAFGRKLKVLRGRTLEE</sequence>
<dbReference type="KEGG" id="pdh:B9T62_30935"/>
<protein>
    <submittedName>
        <fullName evidence="1">Uncharacterized protein</fullName>
    </submittedName>
</protein>
<gene>
    <name evidence="1" type="ORF">B9T62_30935</name>
</gene>
<name>A0A2Z2KG44_9BACL</name>
<dbReference type="AlphaFoldDB" id="A0A2Z2KG44"/>
<reference evidence="1 2" key="1">
    <citation type="submission" date="2017-06" db="EMBL/GenBank/DDBJ databases">
        <title>Complete genome sequence of Paenibacillus donghaensis KCTC 13049T isolated from East Sea sediment, South Korea.</title>
        <authorList>
            <person name="Jung B.K."/>
            <person name="Hong S.-J."/>
            <person name="Shin J.-H."/>
        </authorList>
    </citation>
    <scope>NUCLEOTIDE SEQUENCE [LARGE SCALE GENOMIC DNA]</scope>
    <source>
        <strain evidence="1 2">KCTC 13049</strain>
    </source>
</reference>
<proteinExistence type="predicted"/>
<accession>A0A2Z2KG44</accession>